<dbReference type="Gene3D" id="3.30.70.330">
    <property type="match status" value="2"/>
</dbReference>
<dbReference type="Pfam" id="PF13893">
    <property type="entry name" value="RRM_5"/>
    <property type="match status" value="1"/>
</dbReference>
<sequence length="264" mass="28718">MNTEEATNTMVNYHMTVAPMLRGQPHKELKTHSSPSQSFTQAALDPGHAAQIRSKFGTVSKIFTFTKNNQFWVRLQQADRECLSCQAVPGWSEPLQHCCALHIDFSKLTSLNVKYNNKSRDHTRLHLPSGDSQASLDQTMVAAFGMLCAMSASLHAGARFPPTFAFPQVSLFLMPTERYPSLPCAVPSAVAAAMAGHIAIPDSVGARNSILLVSNLNLERVTPQGPSILSGVYGDAERVKILLDKENAPVQVEEGSQAQLTMSP</sequence>
<accession>A0AAW0IC11</accession>
<keyword evidence="2" id="KW-1185">Reference proteome</keyword>
<organism evidence="1 2">
    <name type="scientific">Myodes glareolus</name>
    <name type="common">Bank vole</name>
    <name type="synonym">Clethrionomys glareolus</name>
    <dbReference type="NCBI Taxonomy" id="447135"/>
    <lineage>
        <taxon>Eukaryota</taxon>
        <taxon>Metazoa</taxon>
        <taxon>Chordata</taxon>
        <taxon>Craniata</taxon>
        <taxon>Vertebrata</taxon>
        <taxon>Euteleostomi</taxon>
        <taxon>Mammalia</taxon>
        <taxon>Eutheria</taxon>
        <taxon>Euarchontoglires</taxon>
        <taxon>Glires</taxon>
        <taxon>Rodentia</taxon>
        <taxon>Myomorpha</taxon>
        <taxon>Muroidea</taxon>
        <taxon>Cricetidae</taxon>
        <taxon>Arvicolinae</taxon>
        <taxon>Myodes</taxon>
    </lineage>
</organism>
<dbReference type="InterPro" id="IPR012677">
    <property type="entry name" value="Nucleotide-bd_a/b_plait_sf"/>
</dbReference>
<protein>
    <submittedName>
        <fullName evidence="1">Uncharacterized protein</fullName>
    </submittedName>
</protein>
<evidence type="ECO:0000313" key="2">
    <source>
        <dbReference type="Proteomes" id="UP001488838"/>
    </source>
</evidence>
<comment type="caution">
    <text evidence="1">The sequence shown here is derived from an EMBL/GenBank/DDBJ whole genome shotgun (WGS) entry which is preliminary data.</text>
</comment>
<evidence type="ECO:0000313" key="1">
    <source>
        <dbReference type="EMBL" id="KAK7811937.1"/>
    </source>
</evidence>
<proteinExistence type="predicted"/>
<dbReference type="PANTHER" id="PTHR15592">
    <property type="entry name" value="MATRIN 3/NUCLEAR PROTEIN 220-RELATED"/>
    <property type="match status" value="1"/>
</dbReference>
<name>A0AAW0IC11_MYOGA</name>
<reference evidence="1 2" key="1">
    <citation type="journal article" date="2023" name="bioRxiv">
        <title>Conserved and derived expression patterns and positive selection on dental genes reveal complex evolutionary context of ever-growing rodent molars.</title>
        <authorList>
            <person name="Calamari Z.T."/>
            <person name="Song A."/>
            <person name="Cohen E."/>
            <person name="Akter M."/>
            <person name="Roy R.D."/>
            <person name="Hallikas O."/>
            <person name="Christensen M.M."/>
            <person name="Li P."/>
            <person name="Marangoni P."/>
            <person name="Jernvall J."/>
            <person name="Klein O.D."/>
        </authorList>
    </citation>
    <scope>NUCLEOTIDE SEQUENCE [LARGE SCALE GENOMIC DNA]</scope>
    <source>
        <strain evidence="1">V071</strain>
    </source>
</reference>
<gene>
    <name evidence="1" type="ORF">U0070_006990</name>
</gene>
<dbReference type="Proteomes" id="UP001488838">
    <property type="component" value="Unassembled WGS sequence"/>
</dbReference>
<dbReference type="AlphaFoldDB" id="A0AAW0IC11"/>
<dbReference type="EMBL" id="JBBHLL010000162">
    <property type="protein sequence ID" value="KAK7811937.1"/>
    <property type="molecule type" value="Genomic_DNA"/>
</dbReference>